<gene>
    <name evidence="2" type="ORF">EYF80_061496</name>
</gene>
<proteinExistence type="predicted"/>
<name>A0A4Z2EHF6_9TELE</name>
<organism evidence="2 3">
    <name type="scientific">Liparis tanakae</name>
    <name type="common">Tanaka's snailfish</name>
    <dbReference type="NCBI Taxonomy" id="230148"/>
    <lineage>
        <taxon>Eukaryota</taxon>
        <taxon>Metazoa</taxon>
        <taxon>Chordata</taxon>
        <taxon>Craniata</taxon>
        <taxon>Vertebrata</taxon>
        <taxon>Euteleostomi</taxon>
        <taxon>Actinopterygii</taxon>
        <taxon>Neopterygii</taxon>
        <taxon>Teleostei</taxon>
        <taxon>Neoteleostei</taxon>
        <taxon>Acanthomorphata</taxon>
        <taxon>Eupercaria</taxon>
        <taxon>Perciformes</taxon>
        <taxon>Cottioidei</taxon>
        <taxon>Cottales</taxon>
        <taxon>Liparidae</taxon>
        <taxon>Liparis</taxon>
    </lineage>
</organism>
<comment type="caution">
    <text evidence="2">The sequence shown here is derived from an EMBL/GenBank/DDBJ whole genome shotgun (WGS) entry which is preliminary data.</text>
</comment>
<feature type="region of interest" description="Disordered" evidence="1">
    <location>
        <begin position="1"/>
        <end position="25"/>
    </location>
</feature>
<reference evidence="2 3" key="1">
    <citation type="submission" date="2019-03" db="EMBL/GenBank/DDBJ databases">
        <title>First draft genome of Liparis tanakae, snailfish: a comprehensive survey of snailfish specific genes.</title>
        <authorList>
            <person name="Kim W."/>
            <person name="Song I."/>
            <person name="Jeong J.-H."/>
            <person name="Kim D."/>
            <person name="Kim S."/>
            <person name="Ryu S."/>
            <person name="Song J.Y."/>
            <person name="Lee S.K."/>
        </authorList>
    </citation>
    <scope>NUCLEOTIDE SEQUENCE [LARGE SCALE GENOMIC DNA]</scope>
    <source>
        <tissue evidence="2">Muscle</tissue>
    </source>
</reference>
<dbReference type="AlphaFoldDB" id="A0A4Z2EHF6"/>
<dbReference type="Proteomes" id="UP000314294">
    <property type="component" value="Unassembled WGS sequence"/>
</dbReference>
<accession>A0A4Z2EHF6</accession>
<keyword evidence="3" id="KW-1185">Reference proteome</keyword>
<sequence>MKHTDSKNPREAFRGRVSDGVGDNHKMMNHMQAEEQRDEALHHTITHAWGKRSDFDECFEHPKRNLQS</sequence>
<dbReference type="EMBL" id="SRLO01006981">
    <property type="protein sequence ID" value="TNN28357.1"/>
    <property type="molecule type" value="Genomic_DNA"/>
</dbReference>
<evidence type="ECO:0000256" key="1">
    <source>
        <dbReference type="SAM" id="MobiDB-lite"/>
    </source>
</evidence>
<evidence type="ECO:0000313" key="3">
    <source>
        <dbReference type="Proteomes" id="UP000314294"/>
    </source>
</evidence>
<evidence type="ECO:0000313" key="2">
    <source>
        <dbReference type="EMBL" id="TNN28357.1"/>
    </source>
</evidence>
<protein>
    <submittedName>
        <fullName evidence="2">Uncharacterized protein</fullName>
    </submittedName>
</protein>